<sequence>MGVFLLSIFYFLFSPSVFAQSSLSLTITPPLFKVNLGPGETWKTTLKVVNVNPYDITVYANVVNFESEGEGGRGRFIAIQEGKGKDEALARWINISREPIVIGKEKTVELSFSLDVPADASPGGHYAAILVGTQPIEKKAEGPELRVSSMVSSLIFVSVRGDIKESGFIREFITEKKWYEKPDVNFFLRFENAGNVHLQPKGEITIYNMWGKERGKMTVNENSEFGNVLPRSIRKFEFIWKGEENFFELGRYRALARLTYGKEAEESATRETSFWIIPIKPLGIIAGSLLLFFILFIWLLRAYVKRMLALEVERHGLTDVIKEKGKWTLPLREGMIDLRKTKEKTSSIGFSMYVKKYYKAILFLVLCLLVIFFVGAYLKEVLTKERTFEIIIPQKTVE</sequence>
<organism evidence="3 4">
    <name type="scientific">Candidatus Jorgensenbacteria bacterium RIFCSPLOWO2_01_FULL_45_25b</name>
    <dbReference type="NCBI Taxonomy" id="1798471"/>
    <lineage>
        <taxon>Bacteria</taxon>
        <taxon>Candidatus Joergenseniibacteriota</taxon>
    </lineage>
</organism>
<keyword evidence="1" id="KW-0472">Membrane</keyword>
<comment type="caution">
    <text evidence="3">The sequence shown here is derived from an EMBL/GenBank/DDBJ whole genome shotgun (WGS) entry which is preliminary data.</text>
</comment>
<dbReference type="STRING" id="1798471.A3A21_01120"/>
<feature type="signal peptide" evidence="2">
    <location>
        <begin position="1"/>
        <end position="19"/>
    </location>
</feature>
<evidence type="ECO:0000313" key="4">
    <source>
        <dbReference type="Proteomes" id="UP000176996"/>
    </source>
</evidence>
<evidence type="ECO:0000256" key="1">
    <source>
        <dbReference type="SAM" id="Phobius"/>
    </source>
</evidence>
<accession>A0A1F6BVG5</accession>
<feature type="transmembrane region" description="Helical" evidence="1">
    <location>
        <begin position="360"/>
        <end position="378"/>
    </location>
</feature>
<protein>
    <recommendedName>
        <fullName evidence="5">DUF916 domain-containing protein</fullName>
    </recommendedName>
</protein>
<keyword evidence="1" id="KW-1133">Transmembrane helix</keyword>
<reference evidence="3 4" key="1">
    <citation type="journal article" date="2016" name="Nat. Commun.">
        <title>Thousands of microbial genomes shed light on interconnected biogeochemical processes in an aquifer system.</title>
        <authorList>
            <person name="Anantharaman K."/>
            <person name="Brown C.T."/>
            <person name="Hug L.A."/>
            <person name="Sharon I."/>
            <person name="Castelle C.J."/>
            <person name="Probst A.J."/>
            <person name="Thomas B.C."/>
            <person name="Singh A."/>
            <person name="Wilkins M.J."/>
            <person name="Karaoz U."/>
            <person name="Brodie E.L."/>
            <person name="Williams K.H."/>
            <person name="Hubbard S.S."/>
            <person name="Banfield J.F."/>
        </authorList>
    </citation>
    <scope>NUCLEOTIDE SEQUENCE [LARGE SCALE GENOMIC DNA]</scope>
</reference>
<keyword evidence="2" id="KW-0732">Signal</keyword>
<dbReference type="Proteomes" id="UP000176996">
    <property type="component" value="Unassembled WGS sequence"/>
</dbReference>
<evidence type="ECO:0008006" key="5">
    <source>
        <dbReference type="Google" id="ProtNLM"/>
    </source>
</evidence>
<dbReference type="AlphaFoldDB" id="A0A1F6BVG5"/>
<dbReference type="EMBL" id="MFKK01000018">
    <property type="protein sequence ID" value="OGG40813.1"/>
    <property type="molecule type" value="Genomic_DNA"/>
</dbReference>
<feature type="chain" id="PRO_5009523154" description="DUF916 domain-containing protein" evidence="2">
    <location>
        <begin position="20"/>
        <end position="398"/>
    </location>
</feature>
<gene>
    <name evidence="3" type="ORF">A3A21_01120</name>
</gene>
<proteinExistence type="predicted"/>
<name>A0A1F6BVG5_9BACT</name>
<keyword evidence="1" id="KW-0812">Transmembrane</keyword>
<evidence type="ECO:0000313" key="3">
    <source>
        <dbReference type="EMBL" id="OGG40813.1"/>
    </source>
</evidence>
<evidence type="ECO:0000256" key="2">
    <source>
        <dbReference type="SAM" id="SignalP"/>
    </source>
</evidence>
<feature type="transmembrane region" description="Helical" evidence="1">
    <location>
        <begin position="282"/>
        <end position="304"/>
    </location>
</feature>